<organism evidence="1 2">
    <name type="scientific">Coemansia aciculifera</name>
    <dbReference type="NCBI Taxonomy" id="417176"/>
    <lineage>
        <taxon>Eukaryota</taxon>
        <taxon>Fungi</taxon>
        <taxon>Fungi incertae sedis</taxon>
        <taxon>Zoopagomycota</taxon>
        <taxon>Kickxellomycotina</taxon>
        <taxon>Kickxellomycetes</taxon>
        <taxon>Kickxellales</taxon>
        <taxon>Kickxellaceae</taxon>
        <taxon>Coemansia</taxon>
    </lineage>
</organism>
<proteinExistence type="predicted"/>
<name>A0ACC1M6F7_9FUNG</name>
<keyword evidence="2" id="KW-1185">Reference proteome</keyword>
<accession>A0ACC1M6F7</accession>
<feature type="non-terminal residue" evidence="1">
    <location>
        <position position="1"/>
    </location>
</feature>
<reference evidence="1" key="1">
    <citation type="submission" date="2022-07" db="EMBL/GenBank/DDBJ databases">
        <title>Phylogenomic reconstructions and comparative analyses of Kickxellomycotina fungi.</title>
        <authorList>
            <person name="Reynolds N.K."/>
            <person name="Stajich J.E."/>
            <person name="Barry K."/>
            <person name="Grigoriev I.V."/>
            <person name="Crous P."/>
            <person name="Smith M.E."/>
        </authorList>
    </citation>
    <scope>NUCLEOTIDE SEQUENCE</scope>
    <source>
        <strain evidence="1">CBS 190363</strain>
    </source>
</reference>
<evidence type="ECO:0000313" key="2">
    <source>
        <dbReference type="Proteomes" id="UP001139981"/>
    </source>
</evidence>
<sequence>ELRNSMDQLLMTKQLLLARIESSTQTTHITADNVNSNTADNIVIPLDHLRLGEIKSSVESSESTWEDLCSQYPPNQSDFAPLSFSADSWASTAMSKTRGLLTR</sequence>
<evidence type="ECO:0000313" key="1">
    <source>
        <dbReference type="EMBL" id="KAJ2896530.1"/>
    </source>
</evidence>
<protein>
    <submittedName>
        <fullName evidence="1">Uncharacterized protein</fullName>
    </submittedName>
</protein>
<gene>
    <name evidence="1" type="ORF">IWW38_001995</name>
</gene>
<dbReference type="EMBL" id="JANBVB010000188">
    <property type="protein sequence ID" value="KAJ2896530.1"/>
    <property type="molecule type" value="Genomic_DNA"/>
</dbReference>
<dbReference type="Proteomes" id="UP001139981">
    <property type="component" value="Unassembled WGS sequence"/>
</dbReference>
<comment type="caution">
    <text evidence="1">The sequence shown here is derived from an EMBL/GenBank/DDBJ whole genome shotgun (WGS) entry which is preliminary data.</text>
</comment>